<protein>
    <recommendedName>
        <fullName evidence="3">CxC2-like cysteine cluster KDZ transposase-associated domain-containing protein</fullName>
    </recommendedName>
</protein>
<keyword evidence="2" id="KW-1185">Reference proteome</keyword>
<accession>A0A9P5UAP7</accession>
<name>A0A9P5UAP7_9AGAR</name>
<dbReference type="Proteomes" id="UP000772434">
    <property type="component" value="Unassembled WGS sequence"/>
</dbReference>
<dbReference type="Pfam" id="PF18759">
    <property type="entry name" value="Plavaka"/>
    <property type="match status" value="1"/>
</dbReference>
<evidence type="ECO:0000313" key="1">
    <source>
        <dbReference type="EMBL" id="KAF9071298.1"/>
    </source>
</evidence>
<gene>
    <name evidence="1" type="ORF">BDP27DRAFT_1219240</name>
</gene>
<sequence length="613" mass="70053">MNGDFHTKILELWHRDPLECVAEILANPAFKDHQVYIFQQQRDGVLLNREYNEMWTADWWWDTQDKLPDGATIAPIILASDETQLLNFSGDKKAWPVYLTIGNVAKAERRKPSSRAWVLLGYIPVSKLECYSEEKQSDAGCQLFHDCMRKILEPLITKGLNPTEMACADGFLRRLHAILAAYIANYPEQCQIACCRENSCPKCIVGPKEWGNAGPLHSVYRDPKVIVKAIAKKLQGQQPATFKDQNLCLINPFWKDLPLCNIFECITPDLLHQLQKGVFSDHVSSWAKQSIKDGKQEIDVRYQTMPAHPTLRHFKKGISGVLQWTGGEYRSMAKVFLSTLADAAEPGVIHAVAALDDFMYYAHFESHCDETLQAMHSAWQTFHLKKSIFIDLGIRQHFNISKVHNIKHYVESICSQGTTDNFNSKMSERLHIDLAKAGYCASNKQNYMVQMKIWLQRQEAVQQFAAYLEWAVKDYVAQSIDDNEDEEEEEEEMDFDSVDNNTIDIDKKLNNDKTTYHVAKKPAMHVTIGSIIKDFNADWFLWYLNDFLHKNSFITNPIDSGLTENTIIPVYKQARLHLPPLLEAKSENCVDIVHATKAESVATSLFFCHNVSA</sequence>
<dbReference type="InterPro" id="IPR041078">
    <property type="entry name" value="Plavaka"/>
</dbReference>
<evidence type="ECO:0008006" key="3">
    <source>
        <dbReference type="Google" id="ProtNLM"/>
    </source>
</evidence>
<comment type="caution">
    <text evidence="1">The sequence shown here is derived from an EMBL/GenBank/DDBJ whole genome shotgun (WGS) entry which is preliminary data.</text>
</comment>
<organism evidence="1 2">
    <name type="scientific">Rhodocollybia butyracea</name>
    <dbReference type="NCBI Taxonomy" id="206335"/>
    <lineage>
        <taxon>Eukaryota</taxon>
        <taxon>Fungi</taxon>
        <taxon>Dikarya</taxon>
        <taxon>Basidiomycota</taxon>
        <taxon>Agaricomycotina</taxon>
        <taxon>Agaricomycetes</taxon>
        <taxon>Agaricomycetidae</taxon>
        <taxon>Agaricales</taxon>
        <taxon>Marasmiineae</taxon>
        <taxon>Omphalotaceae</taxon>
        <taxon>Rhodocollybia</taxon>
    </lineage>
</organism>
<dbReference type="AlphaFoldDB" id="A0A9P5UAP7"/>
<evidence type="ECO:0000313" key="2">
    <source>
        <dbReference type="Proteomes" id="UP000772434"/>
    </source>
</evidence>
<dbReference type="EMBL" id="JADNRY010000033">
    <property type="protein sequence ID" value="KAF9071298.1"/>
    <property type="molecule type" value="Genomic_DNA"/>
</dbReference>
<proteinExistence type="predicted"/>
<dbReference type="OrthoDB" id="2418900at2759"/>
<reference evidence="1" key="1">
    <citation type="submission" date="2020-11" db="EMBL/GenBank/DDBJ databases">
        <authorList>
            <consortium name="DOE Joint Genome Institute"/>
            <person name="Ahrendt S."/>
            <person name="Riley R."/>
            <person name="Andreopoulos W."/>
            <person name="Labutti K."/>
            <person name="Pangilinan J."/>
            <person name="Ruiz-Duenas F.J."/>
            <person name="Barrasa J.M."/>
            <person name="Sanchez-Garcia M."/>
            <person name="Camarero S."/>
            <person name="Miyauchi S."/>
            <person name="Serrano A."/>
            <person name="Linde D."/>
            <person name="Babiker R."/>
            <person name="Drula E."/>
            <person name="Ayuso-Fernandez I."/>
            <person name="Pacheco R."/>
            <person name="Padilla G."/>
            <person name="Ferreira P."/>
            <person name="Barriuso J."/>
            <person name="Kellner H."/>
            <person name="Castanera R."/>
            <person name="Alfaro M."/>
            <person name="Ramirez L."/>
            <person name="Pisabarro A.G."/>
            <person name="Kuo A."/>
            <person name="Tritt A."/>
            <person name="Lipzen A."/>
            <person name="He G."/>
            <person name="Yan M."/>
            <person name="Ng V."/>
            <person name="Cullen D."/>
            <person name="Martin F."/>
            <person name="Rosso M.-N."/>
            <person name="Henrissat B."/>
            <person name="Hibbett D."/>
            <person name="Martinez A.T."/>
            <person name="Grigoriev I.V."/>
        </authorList>
    </citation>
    <scope>NUCLEOTIDE SEQUENCE</scope>
    <source>
        <strain evidence="1">AH 40177</strain>
    </source>
</reference>